<sequence>MGCLVAFLGLAIVGGCVSLFTPSEEGNGSSSASAAPFGTEKIKVPALKGKQVTAAQEMVQKLNLRFTQTGITPGSFCAPGQSCLVYAMKPAPGTEVGWAAEVSVTFVTGPQWSFYKKNRTMPNVIGWSDEKMGSLFEPVSGLVTASFKQSAKTPVGQNTVIAQAPKPGAPLKVGQKIKLVVGVNYGNSTSTGNGDADVDVDVDVRRSGEGRFCSKRWWC</sequence>
<dbReference type="Proteomes" id="UP001143474">
    <property type="component" value="Unassembled WGS sequence"/>
</dbReference>
<accession>A0A9W6IAM1</accession>
<comment type="caution">
    <text evidence="2">The sequence shown here is derived from an EMBL/GenBank/DDBJ whole genome shotgun (WGS) entry which is preliminary data.</text>
</comment>
<reference evidence="2" key="2">
    <citation type="submission" date="2023-01" db="EMBL/GenBank/DDBJ databases">
        <authorList>
            <person name="Sun Q."/>
            <person name="Evtushenko L."/>
        </authorList>
    </citation>
    <scope>NUCLEOTIDE SEQUENCE</scope>
    <source>
        <strain evidence="2">VKM Ac-2007</strain>
    </source>
</reference>
<evidence type="ECO:0000313" key="3">
    <source>
        <dbReference type="Proteomes" id="UP001143474"/>
    </source>
</evidence>
<evidence type="ECO:0000259" key="1">
    <source>
        <dbReference type="PROSITE" id="PS51178"/>
    </source>
</evidence>
<dbReference type="InterPro" id="IPR005543">
    <property type="entry name" value="PASTA_dom"/>
</dbReference>
<dbReference type="Pfam" id="PF03793">
    <property type="entry name" value="PASTA"/>
    <property type="match status" value="1"/>
</dbReference>
<dbReference type="Gene3D" id="3.30.10.20">
    <property type="match status" value="2"/>
</dbReference>
<protein>
    <recommendedName>
        <fullName evidence="1">PASTA domain-containing protein</fullName>
    </recommendedName>
</protein>
<organism evidence="2 3">
    <name type="scientific">Streptosporangium carneum</name>
    <dbReference type="NCBI Taxonomy" id="47481"/>
    <lineage>
        <taxon>Bacteria</taxon>
        <taxon>Bacillati</taxon>
        <taxon>Actinomycetota</taxon>
        <taxon>Actinomycetes</taxon>
        <taxon>Streptosporangiales</taxon>
        <taxon>Streptosporangiaceae</taxon>
        <taxon>Streptosporangium</taxon>
    </lineage>
</organism>
<dbReference type="SMART" id="SM00740">
    <property type="entry name" value="PASTA"/>
    <property type="match status" value="2"/>
</dbReference>
<dbReference type="CDD" id="cd06577">
    <property type="entry name" value="PASTA_pknB"/>
    <property type="match status" value="2"/>
</dbReference>
<proteinExistence type="predicted"/>
<gene>
    <name evidence="2" type="ORF">GCM10017600_76010</name>
</gene>
<feature type="domain" description="PASTA" evidence="1">
    <location>
        <begin position="38"/>
        <end position="110"/>
    </location>
</feature>
<evidence type="ECO:0000313" key="2">
    <source>
        <dbReference type="EMBL" id="GLK14189.1"/>
    </source>
</evidence>
<dbReference type="AlphaFoldDB" id="A0A9W6IAM1"/>
<feature type="domain" description="PASTA" evidence="1">
    <location>
        <begin position="116"/>
        <end position="183"/>
    </location>
</feature>
<dbReference type="EMBL" id="BSEV01000029">
    <property type="protein sequence ID" value="GLK14189.1"/>
    <property type="molecule type" value="Genomic_DNA"/>
</dbReference>
<name>A0A9W6IAM1_9ACTN</name>
<reference evidence="2" key="1">
    <citation type="journal article" date="2014" name="Int. J. Syst. Evol. Microbiol.">
        <title>Complete genome sequence of Corynebacterium casei LMG S-19264T (=DSM 44701T), isolated from a smear-ripened cheese.</title>
        <authorList>
            <consortium name="US DOE Joint Genome Institute (JGI-PGF)"/>
            <person name="Walter F."/>
            <person name="Albersmeier A."/>
            <person name="Kalinowski J."/>
            <person name="Ruckert C."/>
        </authorList>
    </citation>
    <scope>NUCLEOTIDE SEQUENCE</scope>
    <source>
        <strain evidence="2">VKM Ac-2007</strain>
    </source>
</reference>
<dbReference type="PROSITE" id="PS51178">
    <property type="entry name" value="PASTA"/>
    <property type="match status" value="2"/>
</dbReference>
<keyword evidence="3" id="KW-1185">Reference proteome</keyword>